<reference evidence="2 3" key="1">
    <citation type="journal article" date="2018" name="Genome Res.">
        <title>The genomic architecture and molecular evolution of ant odorant receptors.</title>
        <authorList>
            <person name="McKenzie S.K."/>
            <person name="Kronauer D.J.C."/>
        </authorList>
    </citation>
    <scope>NUCLEOTIDE SEQUENCE [LARGE SCALE GENOMIC DNA]</scope>
    <source>
        <strain evidence="2">Clonal line C1</strain>
    </source>
</reference>
<protein>
    <submittedName>
        <fullName evidence="2">Uncharacterized protein</fullName>
    </submittedName>
</protein>
<feature type="compositionally biased region" description="Polar residues" evidence="1">
    <location>
        <begin position="120"/>
        <end position="134"/>
    </location>
</feature>
<evidence type="ECO:0000256" key="1">
    <source>
        <dbReference type="SAM" id="MobiDB-lite"/>
    </source>
</evidence>
<sequence>KLLFTRDATHTKSLAPAKSLANIKCFTYLAVLVFYPCNAGHRLIHSNAERVFARNPITKVLTSILRDPAELSKITPRIFVPSEIAPSLPLAAITKHPVLGNIDRRNRSYPPLCTRAADTYNGSDPSTTTTQSAG</sequence>
<gene>
    <name evidence="2" type="ORF">DMN91_007163</name>
</gene>
<accession>A0A3L8DK44</accession>
<name>A0A3L8DK44_OOCBI</name>
<organism evidence="2 3">
    <name type="scientific">Ooceraea biroi</name>
    <name type="common">Clonal raider ant</name>
    <name type="synonym">Cerapachys biroi</name>
    <dbReference type="NCBI Taxonomy" id="2015173"/>
    <lineage>
        <taxon>Eukaryota</taxon>
        <taxon>Metazoa</taxon>
        <taxon>Ecdysozoa</taxon>
        <taxon>Arthropoda</taxon>
        <taxon>Hexapoda</taxon>
        <taxon>Insecta</taxon>
        <taxon>Pterygota</taxon>
        <taxon>Neoptera</taxon>
        <taxon>Endopterygota</taxon>
        <taxon>Hymenoptera</taxon>
        <taxon>Apocrita</taxon>
        <taxon>Aculeata</taxon>
        <taxon>Formicoidea</taxon>
        <taxon>Formicidae</taxon>
        <taxon>Dorylinae</taxon>
        <taxon>Ooceraea</taxon>
    </lineage>
</organism>
<dbReference type="EMBL" id="QOIP01000007">
    <property type="protein sequence ID" value="RLU20552.1"/>
    <property type="molecule type" value="Genomic_DNA"/>
</dbReference>
<evidence type="ECO:0000313" key="3">
    <source>
        <dbReference type="Proteomes" id="UP000279307"/>
    </source>
</evidence>
<dbReference type="Proteomes" id="UP000279307">
    <property type="component" value="Chromosome 7"/>
</dbReference>
<evidence type="ECO:0000313" key="2">
    <source>
        <dbReference type="EMBL" id="RLU20552.1"/>
    </source>
</evidence>
<feature type="region of interest" description="Disordered" evidence="1">
    <location>
        <begin position="113"/>
        <end position="134"/>
    </location>
</feature>
<dbReference type="AlphaFoldDB" id="A0A3L8DK44"/>
<feature type="non-terminal residue" evidence="2">
    <location>
        <position position="1"/>
    </location>
</feature>
<comment type="caution">
    <text evidence="2">The sequence shown here is derived from an EMBL/GenBank/DDBJ whole genome shotgun (WGS) entry which is preliminary data.</text>
</comment>
<proteinExistence type="predicted"/>